<evidence type="ECO:0000256" key="6">
    <source>
        <dbReference type="ARBA" id="ARBA00012232"/>
    </source>
</evidence>
<keyword evidence="11 19" id="KW-0808">Transferase</keyword>
<dbReference type="CDD" id="cd00367">
    <property type="entry name" value="PTS-HPr_like"/>
    <property type="match status" value="1"/>
</dbReference>
<keyword evidence="12" id="KW-0598">Phosphotransferase system</keyword>
<evidence type="ECO:0000256" key="11">
    <source>
        <dbReference type="ARBA" id="ARBA00022679"/>
    </source>
</evidence>
<comment type="subcellular location">
    <subcellularLocation>
        <location evidence="4">Cytoplasm</location>
    </subcellularLocation>
</comment>
<feature type="domain" description="HPr" evidence="18">
    <location>
        <begin position="166"/>
        <end position="258"/>
    </location>
</feature>
<evidence type="ECO:0000256" key="14">
    <source>
        <dbReference type="ARBA" id="ARBA00022777"/>
    </source>
</evidence>
<dbReference type="PRINTS" id="PR01736">
    <property type="entry name" value="PHPHTRNFRASE"/>
</dbReference>
<keyword evidence="20" id="KW-1185">Reference proteome</keyword>
<reference evidence="19 20" key="1">
    <citation type="submission" date="2019-09" db="EMBL/GenBank/DDBJ databases">
        <title>Serinicoccus pratensis sp. nov., isolated from meadow soil.</title>
        <authorList>
            <person name="Zhang W."/>
        </authorList>
    </citation>
    <scope>NUCLEOTIDE SEQUENCE [LARGE SCALE GENOMIC DNA]</scope>
    <source>
        <strain evidence="19 20">W204</strain>
    </source>
</reference>
<comment type="function">
    <text evidence="3">General (non sugar-specific) component of the phosphoenolpyruvate-dependent sugar phosphotransferase system (sugar PTS). This major carbohydrate active-transport system catalyzes the phosphorylation of incoming sugar substrates concomitantly with their translocation across the cell membrane. The phosphoryl group from phosphoenolpyruvate (PEP) is transferred to the phosphoryl carrier protein HPr by enzyme I. Phospho-HPr then transfers it to the PTS EIIA domain.</text>
</comment>
<dbReference type="Pfam" id="PF00391">
    <property type="entry name" value="PEP-utilizers"/>
    <property type="match status" value="1"/>
</dbReference>
<dbReference type="InterPro" id="IPR035895">
    <property type="entry name" value="HPr-like_sf"/>
</dbReference>
<dbReference type="OrthoDB" id="9765468at2"/>
<dbReference type="GO" id="GO:0016301">
    <property type="term" value="F:kinase activity"/>
    <property type="evidence" value="ECO:0007669"/>
    <property type="project" value="UniProtKB-KW"/>
</dbReference>
<organism evidence="19 20">
    <name type="scientific">Ornithinimicrobium pratense</name>
    <dbReference type="NCBI Taxonomy" id="2593973"/>
    <lineage>
        <taxon>Bacteria</taxon>
        <taxon>Bacillati</taxon>
        <taxon>Actinomycetota</taxon>
        <taxon>Actinomycetes</taxon>
        <taxon>Micrococcales</taxon>
        <taxon>Ornithinimicrobiaceae</taxon>
        <taxon>Ornithinimicrobium</taxon>
    </lineage>
</organism>
<evidence type="ECO:0000256" key="4">
    <source>
        <dbReference type="ARBA" id="ARBA00004496"/>
    </source>
</evidence>
<dbReference type="PANTHER" id="PTHR46244">
    <property type="entry name" value="PHOSPHOENOLPYRUVATE-PROTEIN PHOSPHOTRANSFERASE"/>
    <property type="match status" value="1"/>
</dbReference>
<keyword evidence="14" id="KW-0418">Kinase</keyword>
<dbReference type="Gene3D" id="3.30.1340.10">
    <property type="entry name" value="HPr-like"/>
    <property type="match status" value="1"/>
</dbReference>
<dbReference type="InterPro" id="IPR008279">
    <property type="entry name" value="PEP-util_enz_mobile_dom"/>
</dbReference>
<dbReference type="InterPro" id="IPR006318">
    <property type="entry name" value="PTS_EI-like"/>
</dbReference>
<dbReference type="InterPro" id="IPR023151">
    <property type="entry name" value="PEP_util_CS"/>
</dbReference>
<name>A0A5J6V734_9MICO</name>
<dbReference type="GO" id="GO:0046872">
    <property type="term" value="F:metal ion binding"/>
    <property type="evidence" value="ECO:0007669"/>
    <property type="project" value="UniProtKB-KW"/>
</dbReference>
<keyword evidence="19" id="KW-0670">Pyruvate</keyword>
<evidence type="ECO:0000259" key="17">
    <source>
        <dbReference type="PROSITE" id="PS51096"/>
    </source>
</evidence>
<dbReference type="InterPro" id="IPR036637">
    <property type="entry name" value="Phosphohistidine_dom_sf"/>
</dbReference>
<evidence type="ECO:0000256" key="13">
    <source>
        <dbReference type="ARBA" id="ARBA00022723"/>
    </source>
</evidence>
<dbReference type="GO" id="GO:0005737">
    <property type="term" value="C:cytoplasm"/>
    <property type="evidence" value="ECO:0007669"/>
    <property type="project" value="UniProtKB-SubCell"/>
</dbReference>
<keyword evidence="9" id="KW-0963">Cytoplasm</keyword>
<keyword evidence="8" id="KW-0813">Transport</keyword>
<dbReference type="AlphaFoldDB" id="A0A5J6V734"/>
<dbReference type="InterPro" id="IPR001020">
    <property type="entry name" value="PTS_HPr_His_P_site"/>
</dbReference>
<gene>
    <name evidence="19" type="primary">ptsP</name>
    <name evidence="19" type="ORF">FY030_09370</name>
</gene>
<dbReference type="InterPro" id="IPR004701">
    <property type="entry name" value="PTS_EIIA_man-typ"/>
</dbReference>
<feature type="region of interest" description="Disordered" evidence="16">
    <location>
        <begin position="297"/>
        <end position="323"/>
    </location>
</feature>
<accession>A0A5J6V734</accession>
<dbReference type="PROSITE" id="PS51350">
    <property type="entry name" value="PTS_HPR_DOM"/>
    <property type="match status" value="1"/>
</dbReference>
<evidence type="ECO:0000256" key="8">
    <source>
        <dbReference type="ARBA" id="ARBA00022448"/>
    </source>
</evidence>
<evidence type="ECO:0000256" key="1">
    <source>
        <dbReference type="ARBA" id="ARBA00000683"/>
    </source>
</evidence>
<dbReference type="InterPro" id="IPR036618">
    <property type="entry name" value="PtsI_HPr-bd_sf"/>
</dbReference>
<dbReference type="Gene3D" id="3.40.50.510">
    <property type="entry name" value="Phosphotransferase system, mannose-type IIA component"/>
    <property type="match status" value="1"/>
</dbReference>
<dbReference type="Pfam" id="PF02896">
    <property type="entry name" value="PEP-utilizers_C"/>
    <property type="match status" value="1"/>
</dbReference>
<comment type="catalytic activity">
    <reaction evidence="1">
        <text>L-histidyl-[protein] + phosphoenolpyruvate = N(pros)-phospho-L-histidyl-[protein] + pyruvate</text>
        <dbReference type="Rhea" id="RHEA:23880"/>
        <dbReference type="Rhea" id="RHEA-COMP:9745"/>
        <dbReference type="Rhea" id="RHEA-COMP:9746"/>
        <dbReference type="ChEBI" id="CHEBI:15361"/>
        <dbReference type="ChEBI" id="CHEBI:29979"/>
        <dbReference type="ChEBI" id="CHEBI:58702"/>
        <dbReference type="ChEBI" id="CHEBI:64837"/>
        <dbReference type="EC" id="2.7.3.9"/>
    </reaction>
</comment>
<dbReference type="InterPro" id="IPR036662">
    <property type="entry name" value="PTS_EIIA_man-typ_sf"/>
</dbReference>
<dbReference type="Proteomes" id="UP000326546">
    <property type="component" value="Chromosome"/>
</dbReference>
<evidence type="ECO:0000259" key="18">
    <source>
        <dbReference type="PROSITE" id="PS51350"/>
    </source>
</evidence>
<dbReference type="InterPro" id="IPR000032">
    <property type="entry name" value="HPr-like"/>
</dbReference>
<dbReference type="Gene3D" id="1.10.274.10">
    <property type="entry name" value="PtsI, HPr-binding domain"/>
    <property type="match status" value="1"/>
</dbReference>
<evidence type="ECO:0000256" key="9">
    <source>
        <dbReference type="ARBA" id="ARBA00022490"/>
    </source>
</evidence>
<dbReference type="GO" id="GO:0009401">
    <property type="term" value="P:phosphoenolpyruvate-dependent sugar phosphotransferase system"/>
    <property type="evidence" value="ECO:0007669"/>
    <property type="project" value="UniProtKB-KW"/>
</dbReference>
<dbReference type="Pfam" id="PF05524">
    <property type="entry name" value="PEP-utilisers_N"/>
    <property type="match status" value="1"/>
</dbReference>
<dbReference type="SUPFAM" id="SSF51621">
    <property type="entry name" value="Phosphoenolpyruvate/pyruvate domain"/>
    <property type="match status" value="1"/>
</dbReference>
<dbReference type="EC" id="2.7.3.9" evidence="6"/>
<evidence type="ECO:0000313" key="20">
    <source>
        <dbReference type="Proteomes" id="UP000326546"/>
    </source>
</evidence>
<comment type="cofactor">
    <cofactor evidence="2">
        <name>Mg(2+)</name>
        <dbReference type="ChEBI" id="CHEBI:18420"/>
    </cofactor>
</comment>
<dbReference type="InterPro" id="IPR000121">
    <property type="entry name" value="PEP_util_C"/>
</dbReference>
<evidence type="ECO:0000313" key="19">
    <source>
        <dbReference type="EMBL" id="QFG68883.1"/>
    </source>
</evidence>
<dbReference type="PROSITE" id="PS00369">
    <property type="entry name" value="PTS_HPR_HIS"/>
    <property type="match status" value="1"/>
</dbReference>
<evidence type="ECO:0000256" key="5">
    <source>
        <dbReference type="ARBA" id="ARBA00007837"/>
    </source>
</evidence>
<keyword evidence="13" id="KW-0479">Metal-binding</keyword>
<dbReference type="PANTHER" id="PTHR46244:SF6">
    <property type="entry name" value="PHOSPHOENOLPYRUVATE-PROTEIN PHOSPHOTRANSFERASE"/>
    <property type="match status" value="1"/>
</dbReference>
<keyword evidence="10" id="KW-0762">Sugar transport</keyword>
<evidence type="ECO:0000256" key="10">
    <source>
        <dbReference type="ARBA" id="ARBA00022597"/>
    </source>
</evidence>
<evidence type="ECO:0000256" key="7">
    <source>
        <dbReference type="ARBA" id="ARBA00020422"/>
    </source>
</evidence>
<feature type="domain" description="PTS EIIA type-4" evidence="17">
    <location>
        <begin position="1"/>
        <end position="167"/>
    </location>
</feature>
<dbReference type="NCBIfam" id="TIGR01417">
    <property type="entry name" value="PTS_I_fam"/>
    <property type="match status" value="1"/>
</dbReference>
<dbReference type="PROSITE" id="PS51096">
    <property type="entry name" value="PTS_EIIA_TYPE_4"/>
    <property type="match status" value="1"/>
</dbReference>
<proteinExistence type="inferred from homology"/>
<feature type="region of interest" description="Disordered" evidence="16">
    <location>
        <begin position="140"/>
        <end position="162"/>
    </location>
</feature>
<comment type="similarity">
    <text evidence="5">Belongs to the PEP-utilizing enzyme family.</text>
</comment>
<sequence>MIGVVVVSHSRALARAVRDLALEMCTGGTSPVVELASGLDEGTTGTDAALVAEVVAAVDIATGGDGVLILVDLGSAVLSAEMALELLDPGVAARVRVSPAPLVEGLLAAVVAAGTGADLDTCALEAERGLAAKVEHLGAGAREDRPARDSAGDAQETAVAEDARPWVSTELAVVGEHGLHARPAARLVTLVGRAKPGTEVRLTNVTIGHGPVDARSLSAVGTLGARQGHVLLAQARGAGAEQLLADLEELAASAFGDHAGPVEPLSELELPVPAAVSSEPGVAGSGLDAALGPAIIGERPLSPGMDPGEDPGPEGRSPAEPEERIRQLERAIAQATGRLAALEEHARRHLGYGEAEVFAAHAILLRDPALQADVRARIRAGATAVTAWCGAVEMVAARFDALPDSYQRERAQDVRSIGDRVVRILLDHHEPESLGEGVLVVDELDPGLAISLDAHSVKGVLTRRGGGLGHGVLIARARGVPVLTGVGSRADVPPGTLLAFDARSGRVDVDPPPEVQTAFEAMLERRRKRRERALADTHLPVTTRDGLRITVKANVSSLAVARLGAGLGAEGSGLVRTEAVFARSRTAPTVEQQQEVYGAIAAAYHPHPVTIRTWDVGGDKPLDFLPSWPEANPFLGERGIRAFREDPTVLIDQLEAICRVAQEHRVNVLFPMVSSLDDVDWARERLAEAAARAGLPGLPDRLGVGLMVEVPAVAVRLGRLAQGLDFISIGSNDLSQYTLAAERGNPRLERWSDPLDPAVLQLIRFICERAPEGVVVSLCGEMAADPDVARLLVGLGVRELSSTAAAVPAVKAVLRETSLEQLRELAAGALAARDAGAVRELLHQ</sequence>
<dbReference type="InterPro" id="IPR008731">
    <property type="entry name" value="PTS_EIN"/>
</dbReference>
<feature type="compositionally biased region" description="Basic and acidic residues" evidence="16">
    <location>
        <begin position="140"/>
        <end position="151"/>
    </location>
</feature>
<dbReference type="GO" id="GO:0008965">
    <property type="term" value="F:phosphoenolpyruvate-protein phosphotransferase activity"/>
    <property type="evidence" value="ECO:0007669"/>
    <property type="project" value="UniProtKB-EC"/>
</dbReference>
<dbReference type="Gene3D" id="3.50.30.10">
    <property type="entry name" value="Phosphohistidine domain"/>
    <property type="match status" value="1"/>
</dbReference>
<dbReference type="PROSITE" id="PS00742">
    <property type="entry name" value="PEP_ENZYMES_2"/>
    <property type="match status" value="1"/>
</dbReference>
<dbReference type="SUPFAM" id="SSF47831">
    <property type="entry name" value="Enzyme I of the PEP:sugar phosphotransferase system HPr-binding (sub)domain"/>
    <property type="match status" value="1"/>
</dbReference>
<evidence type="ECO:0000256" key="16">
    <source>
        <dbReference type="SAM" id="MobiDB-lite"/>
    </source>
</evidence>
<dbReference type="InterPro" id="IPR040442">
    <property type="entry name" value="Pyrv_kinase-like_dom_sf"/>
</dbReference>
<keyword evidence="15" id="KW-0460">Magnesium</keyword>
<dbReference type="KEGG" id="serw:FY030_09370"/>
<dbReference type="RefSeq" id="WP_158061269.1">
    <property type="nucleotide sequence ID" value="NZ_CP044427.1"/>
</dbReference>
<dbReference type="SUPFAM" id="SSF52009">
    <property type="entry name" value="Phosphohistidine domain"/>
    <property type="match status" value="1"/>
</dbReference>
<evidence type="ECO:0000256" key="12">
    <source>
        <dbReference type="ARBA" id="ARBA00022683"/>
    </source>
</evidence>
<evidence type="ECO:0000256" key="2">
    <source>
        <dbReference type="ARBA" id="ARBA00001946"/>
    </source>
</evidence>
<evidence type="ECO:0000256" key="15">
    <source>
        <dbReference type="ARBA" id="ARBA00022842"/>
    </source>
</evidence>
<dbReference type="SUPFAM" id="SSF55594">
    <property type="entry name" value="HPr-like"/>
    <property type="match status" value="1"/>
</dbReference>
<dbReference type="SUPFAM" id="SSF53062">
    <property type="entry name" value="PTS system fructose IIA component-like"/>
    <property type="match status" value="1"/>
</dbReference>
<dbReference type="EMBL" id="CP044427">
    <property type="protein sequence ID" value="QFG68883.1"/>
    <property type="molecule type" value="Genomic_DNA"/>
</dbReference>
<dbReference type="InterPro" id="IPR015813">
    <property type="entry name" value="Pyrv/PenolPyrv_kinase-like_dom"/>
</dbReference>
<dbReference type="Pfam" id="PF03610">
    <property type="entry name" value="EIIA-man"/>
    <property type="match status" value="1"/>
</dbReference>
<dbReference type="Pfam" id="PF00381">
    <property type="entry name" value="PTS-HPr"/>
    <property type="match status" value="1"/>
</dbReference>
<evidence type="ECO:0000256" key="3">
    <source>
        <dbReference type="ARBA" id="ARBA00003681"/>
    </source>
</evidence>
<protein>
    <recommendedName>
        <fullName evidence="7">Phosphocarrier protein HPr</fullName>
        <ecNumber evidence="6">2.7.3.9</ecNumber>
    </recommendedName>
</protein>
<dbReference type="Gene3D" id="3.20.20.60">
    <property type="entry name" value="Phosphoenolpyruvate-binding domains"/>
    <property type="match status" value="1"/>
</dbReference>
<dbReference type="GO" id="GO:0016020">
    <property type="term" value="C:membrane"/>
    <property type="evidence" value="ECO:0007669"/>
    <property type="project" value="InterPro"/>
</dbReference>
<dbReference type="InterPro" id="IPR050499">
    <property type="entry name" value="PEP-utilizing_PTS_enzyme"/>
</dbReference>